<dbReference type="Gene3D" id="1.20.1280.50">
    <property type="match status" value="1"/>
</dbReference>
<evidence type="ECO:0000259" key="1">
    <source>
        <dbReference type="SMART" id="SM00256"/>
    </source>
</evidence>
<dbReference type="SUPFAM" id="SSF81383">
    <property type="entry name" value="F-box domain"/>
    <property type="match status" value="1"/>
</dbReference>
<name>A0ABR1ZLU1_9ROSI</name>
<organism evidence="2 3">
    <name type="scientific">Hibiscus sabdariffa</name>
    <name type="common">roselle</name>
    <dbReference type="NCBI Taxonomy" id="183260"/>
    <lineage>
        <taxon>Eukaryota</taxon>
        <taxon>Viridiplantae</taxon>
        <taxon>Streptophyta</taxon>
        <taxon>Embryophyta</taxon>
        <taxon>Tracheophyta</taxon>
        <taxon>Spermatophyta</taxon>
        <taxon>Magnoliopsida</taxon>
        <taxon>eudicotyledons</taxon>
        <taxon>Gunneridae</taxon>
        <taxon>Pentapetalae</taxon>
        <taxon>rosids</taxon>
        <taxon>malvids</taxon>
        <taxon>Malvales</taxon>
        <taxon>Malvaceae</taxon>
        <taxon>Malvoideae</taxon>
        <taxon>Hibiscus</taxon>
    </lineage>
</organism>
<feature type="domain" description="F-box" evidence="1">
    <location>
        <begin position="12"/>
        <end position="51"/>
    </location>
</feature>
<sequence>MVGGLSKTRTELPEMLVLDILSKLPVKSLTRFKCVCKAWSSSFQTPFFITQQHHNNLRNNNLNLLLKRNNGDSYHDIHFLSQLSTEKGQDFSLEQDIPLLFFDDHWHRPLVYGHCNGLLCLVGEDKLALWNPSIRQFKILPESSVQRPPSADITRFGNLGSGYDSRSDDYKVEIPLPEVNVAHDHPSFDNHVNRVFYWVASGVTLDSDRCILSFDMVNERFSTLALPRGLLITKQISTSELEWIAWCYVLHMGRNSRRNYVFF</sequence>
<dbReference type="InterPro" id="IPR050796">
    <property type="entry name" value="SCF_F-box_component"/>
</dbReference>
<dbReference type="Pfam" id="PF00646">
    <property type="entry name" value="F-box"/>
    <property type="match status" value="1"/>
</dbReference>
<dbReference type="CDD" id="cd22157">
    <property type="entry name" value="F-box_AtFBW1-like"/>
    <property type="match status" value="1"/>
</dbReference>
<dbReference type="EMBL" id="JBBPBN010000885">
    <property type="protein sequence ID" value="KAK8481577.1"/>
    <property type="molecule type" value="Genomic_DNA"/>
</dbReference>
<dbReference type="Proteomes" id="UP001396334">
    <property type="component" value="Unassembled WGS sequence"/>
</dbReference>
<proteinExistence type="predicted"/>
<dbReference type="PANTHER" id="PTHR31672">
    <property type="entry name" value="BNACNNG10540D PROTEIN"/>
    <property type="match status" value="1"/>
</dbReference>
<dbReference type="InterPro" id="IPR001810">
    <property type="entry name" value="F-box_dom"/>
</dbReference>
<protein>
    <recommendedName>
        <fullName evidence="1">F-box domain-containing protein</fullName>
    </recommendedName>
</protein>
<evidence type="ECO:0000313" key="3">
    <source>
        <dbReference type="Proteomes" id="UP001396334"/>
    </source>
</evidence>
<gene>
    <name evidence="2" type="ORF">V6N11_063387</name>
</gene>
<comment type="caution">
    <text evidence="2">The sequence shown here is derived from an EMBL/GenBank/DDBJ whole genome shotgun (WGS) entry which is preliminary data.</text>
</comment>
<dbReference type="SMART" id="SM00256">
    <property type="entry name" value="FBOX"/>
    <property type="match status" value="1"/>
</dbReference>
<dbReference type="InterPro" id="IPR006527">
    <property type="entry name" value="F-box-assoc_dom_typ1"/>
</dbReference>
<dbReference type="Pfam" id="PF07734">
    <property type="entry name" value="FBA_1"/>
    <property type="match status" value="1"/>
</dbReference>
<keyword evidence="3" id="KW-1185">Reference proteome</keyword>
<evidence type="ECO:0000313" key="2">
    <source>
        <dbReference type="EMBL" id="KAK8481577.1"/>
    </source>
</evidence>
<reference evidence="2 3" key="1">
    <citation type="journal article" date="2024" name="G3 (Bethesda)">
        <title>Genome assembly of Hibiscus sabdariffa L. provides insights into metabolisms of medicinal natural products.</title>
        <authorList>
            <person name="Kim T."/>
        </authorList>
    </citation>
    <scope>NUCLEOTIDE SEQUENCE [LARGE SCALE GENOMIC DNA]</scope>
    <source>
        <strain evidence="2">TK-2024</strain>
        <tissue evidence="2">Old leaves</tissue>
    </source>
</reference>
<dbReference type="InterPro" id="IPR036047">
    <property type="entry name" value="F-box-like_dom_sf"/>
</dbReference>
<accession>A0ABR1ZLU1</accession>
<dbReference type="PANTHER" id="PTHR31672:SF13">
    <property type="entry name" value="F-BOX PROTEIN CPR30-LIKE"/>
    <property type="match status" value="1"/>
</dbReference>